<name>A0A1N6Y1K8_9EURY</name>
<dbReference type="RefSeq" id="WP_076429084.1">
    <property type="nucleotide sequence ID" value="NZ_FTNO01000001.1"/>
</dbReference>
<accession>A0A1N6Y1K8</accession>
<evidence type="ECO:0000256" key="1">
    <source>
        <dbReference type="SAM" id="Phobius"/>
    </source>
</evidence>
<dbReference type="Proteomes" id="UP000186914">
    <property type="component" value="Unassembled WGS sequence"/>
</dbReference>
<evidence type="ECO:0000313" key="3">
    <source>
        <dbReference type="EMBL" id="SIR08532.1"/>
    </source>
</evidence>
<organism evidence="3 4">
    <name type="scientific">Haladaptatus litoreus</name>
    <dbReference type="NCBI Taxonomy" id="553468"/>
    <lineage>
        <taxon>Archaea</taxon>
        <taxon>Methanobacteriati</taxon>
        <taxon>Methanobacteriota</taxon>
        <taxon>Stenosarchaea group</taxon>
        <taxon>Halobacteria</taxon>
        <taxon>Halobacteriales</taxon>
        <taxon>Haladaptataceae</taxon>
        <taxon>Haladaptatus</taxon>
    </lineage>
</organism>
<protein>
    <recommendedName>
        <fullName evidence="2">DUF7979 domain-containing protein</fullName>
    </recommendedName>
</protein>
<feature type="transmembrane region" description="Helical" evidence="1">
    <location>
        <begin position="12"/>
        <end position="32"/>
    </location>
</feature>
<evidence type="ECO:0000313" key="4">
    <source>
        <dbReference type="Proteomes" id="UP000186914"/>
    </source>
</evidence>
<reference evidence="4" key="1">
    <citation type="submission" date="2017-01" db="EMBL/GenBank/DDBJ databases">
        <authorList>
            <person name="Varghese N."/>
            <person name="Submissions S."/>
        </authorList>
    </citation>
    <scope>NUCLEOTIDE SEQUENCE [LARGE SCALE GENOMIC DNA]</scope>
    <source>
        <strain evidence="4">CGMCC 1.7737</strain>
    </source>
</reference>
<dbReference type="OrthoDB" id="275325at2157"/>
<keyword evidence="1" id="KW-0472">Membrane</keyword>
<dbReference type="EMBL" id="FTNO01000001">
    <property type="protein sequence ID" value="SIR08532.1"/>
    <property type="molecule type" value="Genomic_DNA"/>
</dbReference>
<feature type="domain" description="DUF7979" evidence="2">
    <location>
        <begin position="46"/>
        <end position="102"/>
    </location>
</feature>
<proteinExistence type="predicted"/>
<dbReference type="AlphaFoldDB" id="A0A1N6Y1K8"/>
<sequence length="147" mass="15873">MNPSTWLRPTLHIVSIGLFVVGIVITGSAAYGEMESTPYMVQIDHDESPTDESTIAYSSLTAPEKAVFDRLKTGQAAPVEDTELKTFANNAVRYQGEIYTFEMTYDPASLSLLTFGFGILLSVAGGAVFFLTQFVVGHEGPTPDVSV</sequence>
<keyword evidence="1" id="KW-1133">Transmembrane helix</keyword>
<dbReference type="Pfam" id="PF25934">
    <property type="entry name" value="DUF7979"/>
    <property type="match status" value="1"/>
</dbReference>
<keyword evidence="1" id="KW-0812">Transmembrane</keyword>
<dbReference type="InterPro" id="IPR058285">
    <property type="entry name" value="DUF7979"/>
</dbReference>
<evidence type="ECO:0000259" key="2">
    <source>
        <dbReference type="Pfam" id="PF25934"/>
    </source>
</evidence>
<feature type="transmembrane region" description="Helical" evidence="1">
    <location>
        <begin position="112"/>
        <end position="136"/>
    </location>
</feature>
<keyword evidence="4" id="KW-1185">Reference proteome</keyword>
<gene>
    <name evidence="3" type="ORF">SAMN05421858_1363</name>
</gene>